<dbReference type="InterPro" id="IPR021109">
    <property type="entry name" value="Peptidase_aspartic_dom_sf"/>
</dbReference>
<dbReference type="GO" id="GO:0006508">
    <property type="term" value="P:proteolysis"/>
    <property type="evidence" value="ECO:0007669"/>
    <property type="project" value="InterPro"/>
</dbReference>
<dbReference type="InterPro" id="IPR032799">
    <property type="entry name" value="TAXi_C"/>
</dbReference>
<comment type="similarity">
    <text evidence="1">Belongs to the peptidase A1 family.</text>
</comment>
<dbReference type="Proteomes" id="UP001497516">
    <property type="component" value="Chromosome 6"/>
</dbReference>
<feature type="domain" description="Peptidase A1" evidence="2">
    <location>
        <begin position="82"/>
        <end position="432"/>
    </location>
</feature>
<accession>A0AAV2FGL9</accession>
<organism evidence="3 4">
    <name type="scientific">Linum trigynum</name>
    <dbReference type="NCBI Taxonomy" id="586398"/>
    <lineage>
        <taxon>Eukaryota</taxon>
        <taxon>Viridiplantae</taxon>
        <taxon>Streptophyta</taxon>
        <taxon>Embryophyta</taxon>
        <taxon>Tracheophyta</taxon>
        <taxon>Spermatophyta</taxon>
        <taxon>Magnoliopsida</taxon>
        <taxon>eudicotyledons</taxon>
        <taxon>Gunneridae</taxon>
        <taxon>Pentapetalae</taxon>
        <taxon>rosids</taxon>
        <taxon>fabids</taxon>
        <taxon>Malpighiales</taxon>
        <taxon>Linaceae</taxon>
        <taxon>Linum</taxon>
    </lineage>
</organism>
<dbReference type="SUPFAM" id="SSF50630">
    <property type="entry name" value="Acid proteases"/>
    <property type="match status" value="1"/>
</dbReference>
<evidence type="ECO:0000259" key="2">
    <source>
        <dbReference type="PROSITE" id="PS51767"/>
    </source>
</evidence>
<dbReference type="InterPro" id="IPR033121">
    <property type="entry name" value="PEPTIDASE_A1"/>
</dbReference>
<reference evidence="3 4" key="1">
    <citation type="submission" date="2024-04" db="EMBL/GenBank/DDBJ databases">
        <authorList>
            <person name="Fracassetti M."/>
        </authorList>
    </citation>
    <scope>NUCLEOTIDE SEQUENCE [LARGE SCALE GENOMIC DNA]</scope>
</reference>
<sequence length="454" mass="48497">MFVYLPASKPRIPLSSPIPRYSAYHPPNLSYQTLPPPSMASFLRFLLFLSISLRLSLPISSFTPLQDPIVLPVSRDSATLQYTTVIRSADSLQPIKLAVDLGGPALWLDCDHHSSSLLRRNFVPSRSIHCSAANSDGLLRRTTPGACVVGAQNGVVGSRAAGQLAEGAFAVGSTDGSGSTARVDRFLFSCGSGFLLSGLASGAVGMMGLGRTRISPPAQFASAFDFRRRFAVCLSSEGFLAFGDSPSESILGPEISKSLLYTPLVISSVADAGSKSPAGHEYFINLKSIRVNGERVYLGKDRIGLAKLSTTVPYTLMETSVYRALTEAYLKAAAANNMTRTKPISPFAHCFRSTNQSVPVIDIALQSEMVKWRIQGRNSMVSVKGNGEEGEVVCLGFLDGGSNLEASVVIGGLQLEDRALEFDLDSSRLGFSSSLSMEKQSTPCSSFVPRLTSS</sequence>
<dbReference type="PROSITE" id="PS51767">
    <property type="entry name" value="PEPTIDASE_A1"/>
    <property type="match status" value="1"/>
</dbReference>
<dbReference type="InterPro" id="IPR001461">
    <property type="entry name" value="Aspartic_peptidase_A1"/>
</dbReference>
<dbReference type="Pfam" id="PF14541">
    <property type="entry name" value="TAXi_C"/>
    <property type="match status" value="1"/>
</dbReference>
<dbReference type="InterPro" id="IPR032861">
    <property type="entry name" value="TAXi_N"/>
</dbReference>
<evidence type="ECO:0000313" key="3">
    <source>
        <dbReference type="EMBL" id="CAL1396913.1"/>
    </source>
</evidence>
<dbReference type="PANTHER" id="PTHR47965">
    <property type="entry name" value="ASPARTYL PROTEASE-RELATED"/>
    <property type="match status" value="1"/>
</dbReference>
<proteinExistence type="inferred from homology"/>
<dbReference type="GO" id="GO:0004190">
    <property type="term" value="F:aspartic-type endopeptidase activity"/>
    <property type="evidence" value="ECO:0007669"/>
    <property type="project" value="InterPro"/>
</dbReference>
<dbReference type="Gene3D" id="2.40.70.10">
    <property type="entry name" value="Acid Proteases"/>
    <property type="match status" value="2"/>
</dbReference>
<gene>
    <name evidence="3" type="ORF">LTRI10_LOCUS37251</name>
</gene>
<keyword evidence="4" id="KW-1185">Reference proteome</keyword>
<dbReference type="AlphaFoldDB" id="A0AAV2FGL9"/>
<dbReference type="Pfam" id="PF14543">
    <property type="entry name" value="TAXi_N"/>
    <property type="match status" value="1"/>
</dbReference>
<protein>
    <recommendedName>
        <fullName evidence="2">Peptidase A1 domain-containing protein</fullName>
    </recommendedName>
</protein>
<evidence type="ECO:0000256" key="1">
    <source>
        <dbReference type="ARBA" id="ARBA00007447"/>
    </source>
</evidence>
<name>A0AAV2FGL9_9ROSI</name>
<dbReference type="EMBL" id="OZ034819">
    <property type="protein sequence ID" value="CAL1396913.1"/>
    <property type="molecule type" value="Genomic_DNA"/>
</dbReference>
<dbReference type="PANTHER" id="PTHR47965:SF46">
    <property type="entry name" value="BASIC 7S GLOBULIN-LIKE"/>
    <property type="match status" value="1"/>
</dbReference>
<evidence type="ECO:0000313" key="4">
    <source>
        <dbReference type="Proteomes" id="UP001497516"/>
    </source>
</evidence>